<dbReference type="SMART" id="SM00364">
    <property type="entry name" value="LRR_BAC"/>
    <property type="match status" value="5"/>
</dbReference>
<dbReference type="AlphaFoldDB" id="A0AAV7KQ17"/>
<dbReference type="InterPro" id="IPR001611">
    <property type="entry name" value="Leu-rich_rpt"/>
</dbReference>
<feature type="region of interest" description="Disordered" evidence="4">
    <location>
        <begin position="34"/>
        <end position="53"/>
    </location>
</feature>
<dbReference type="Gene3D" id="3.80.10.10">
    <property type="entry name" value="Ribonuclease Inhibitor"/>
    <property type="match status" value="2"/>
</dbReference>
<evidence type="ECO:0000256" key="3">
    <source>
        <dbReference type="ARBA" id="ARBA00022737"/>
    </source>
</evidence>
<evidence type="ECO:0000256" key="2">
    <source>
        <dbReference type="ARBA" id="ARBA00022729"/>
    </source>
</evidence>
<keyword evidence="1" id="KW-0433">Leucine-rich repeat</keyword>
<feature type="chain" id="PRO_5043854688" description="LRRCT domain-containing protein" evidence="6">
    <location>
        <begin position="27"/>
        <end position="621"/>
    </location>
</feature>
<evidence type="ECO:0000256" key="1">
    <source>
        <dbReference type="ARBA" id="ARBA00022614"/>
    </source>
</evidence>
<dbReference type="PRINTS" id="PR00019">
    <property type="entry name" value="LEURICHRPT"/>
</dbReference>
<feature type="domain" description="LRRCT" evidence="7">
    <location>
        <begin position="232"/>
        <end position="291"/>
    </location>
</feature>
<dbReference type="PANTHER" id="PTHR24369">
    <property type="entry name" value="ANTIGEN BSP, PUTATIVE-RELATED"/>
    <property type="match status" value="1"/>
</dbReference>
<dbReference type="SMART" id="SM00082">
    <property type="entry name" value="LRRCT"/>
    <property type="match status" value="1"/>
</dbReference>
<dbReference type="Proteomes" id="UP001066276">
    <property type="component" value="Chromosome 12"/>
</dbReference>
<evidence type="ECO:0000313" key="9">
    <source>
        <dbReference type="Proteomes" id="UP001066276"/>
    </source>
</evidence>
<feature type="compositionally biased region" description="Polar residues" evidence="4">
    <location>
        <begin position="41"/>
        <end position="50"/>
    </location>
</feature>
<feature type="region of interest" description="Disordered" evidence="4">
    <location>
        <begin position="322"/>
        <end position="343"/>
    </location>
</feature>
<keyword evidence="5" id="KW-1133">Transmembrane helix</keyword>
<dbReference type="InterPro" id="IPR050541">
    <property type="entry name" value="LRR_TM_domain-containing"/>
</dbReference>
<dbReference type="PANTHER" id="PTHR24369:SF157">
    <property type="entry name" value="LRRCT DOMAIN-CONTAINING PROTEIN"/>
    <property type="match status" value="1"/>
</dbReference>
<protein>
    <recommendedName>
        <fullName evidence="7">LRRCT domain-containing protein</fullName>
    </recommendedName>
</protein>
<sequence length="621" mass="69556">MNMAPHQWNMFHLFLLASAMIGVVEVKDLCRTDTNEHGKSETNCSQQSLSDVPVSSIPKGTETLLLRFNNLRSISTSSFAGFPGLAKLDLSNNELTQLDTSYPLPLEELNLSNNSLTKLPNLTGFKKLTQILLAHNSITEVPDDGFRGLAKLKEIDFKWNQIAFLSDQVFEDLHALETLDLSYNQLRSLPRHLVSSLQALDKLYLSGNRLTELPDQFFEGLDALNYVYLHNNPWNCNCALENFQKWVTENSFNIYIMNGTRTENEPESVKCSSPRKLKGTPVIDFSTDHCRKAVDGEVVHQEEPTTDLPTTTVITTQPTTVLPTTTERRPVPTTAPTEPTTTSRTTTVLISTDQVTTSSTTITTKRLTEQTMRLITTTEPTTAIPYTTTTKPTTALPTTTEKLTQLTTAFSTTIKIMIQTATHRPVRPTTTSITTTTQRKTRPTTQQHTSFTQTASTYEEATVHMSTMKPTGFTTGFLDTIDVFSVVGSHDKQLGTLAAYVAKYCCFLHLILYLICLLVLLVEILVLLIWMCWVYVKYYKPTKVYVQKPPNIWLVRYTLLNKEGSLQRTPARATGTSRPTFSSFRGAAGARQDRKRHSSPSPEAELQPLATNVREYSLSTL</sequence>
<evidence type="ECO:0000313" key="8">
    <source>
        <dbReference type="EMBL" id="KAJ1079969.1"/>
    </source>
</evidence>
<reference evidence="8" key="1">
    <citation type="journal article" date="2022" name="bioRxiv">
        <title>Sequencing and chromosome-scale assembly of the giantPleurodeles waltlgenome.</title>
        <authorList>
            <person name="Brown T."/>
            <person name="Elewa A."/>
            <person name="Iarovenko S."/>
            <person name="Subramanian E."/>
            <person name="Araus A.J."/>
            <person name="Petzold A."/>
            <person name="Susuki M."/>
            <person name="Suzuki K.-i.T."/>
            <person name="Hayashi T."/>
            <person name="Toyoda A."/>
            <person name="Oliveira C."/>
            <person name="Osipova E."/>
            <person name="Leigh N.D."/>
            <person name="Simon A."/>
            <person name="Yun M.H."/>
        </authorList>
    </citation>
    <scope>NUCLEOTIDE SEQUENCE</scope>
    <source>
        <strain evidence="8">20211129_DDA</strain>
        <tissue evidence="8">Liver</tissue>
    </source>
</reference>
<proteinExistence type="predicted"/>
<dbReference type="SMART" id="SM00369">
    <property type="entry name" value="LRR_TYP"/>
    <property type="match status" value="7"/>
</dbReference>
<feature type="compositionally biased region" description="Polar residues" evidence="4">
    <location>
        <begin position="568"/>
        <end position="583"/>
    </location>
</feature>
<dbReference type="EMBL" id="JANPWB010000016">
    <property type="protein sequence ID" value="KAJ1079969.1"/>
    <property type="molecule type" value="Genomic_DNA"/>
</dbReference>
<dbReference type="InterPro" id="IPR032675">
    <property type="entry name" value="LRR_dom_sf"/>
</dbReference>
<organism evidence="8 9">
    <name type="scientific">Pleurodeles waltl</name>
    <name type="common">Iberian ribbed newt</name>
    <dbReference type="NCBI Taxonomy" id="8319"/>
    <lineage>
        <taxon>Eukaryota</taxon>
        <taxon>Metazoa</taxon>
        <taxon>Chordata</taxon>
        <taxon>Craniata</taxon>
        <taxon>Vertebrata</taxon>
        <taxon>Euteleostomi</taxon>
        <taxon>Amphibia</taxon>
        <taxon>Batrachia</taxon>
        <taxon>Caudata</taxon>
        <taxon>Salamandroidea</taxon>
        <taxon>Salamandridae</taxon>
        <taxon>Pleurodelinae</taxon>
        <taxon>Pleurodeles</taxon>
    </lineage>
</organism>
<keyword evidence="5" id="KW-0812">Transmembrane</keyword>
<evidence type="ECO:0000256" key="6">
    <source>
        <dbReference type="SAM" id="SignalP"/>
    </source>
</evidence>
<feature type="signal peptide" evidence="6">
    <location>
        <begin position="1"/>
        <end position="26"/>
    </location>
</feature>
<dbReference type="InterPro" id="IPR003591">
    <property type="entry name" value="Leu-rich_rpt_typical-subtyp"/>
</dbReference>
<evidence type="ECO:0000256" key="4">
    <source>
        <dbReference type="SAM" id="MobiDB-lite"/>
    </source>
</evidence>
<keyword evidence="2 6" id="KW-0732">Signal</keyword>
<gene>
    <name evidence="8" type="ORF">NDU88_000191</name>
</gene>
<feature type="compositionally biased region" description="Low complexity" evidence="4">
    <location>
        <begin position="427"/>
        <end position="449"/>
    </location>
</feature>
<accession>A0AAV7KQ17</accession>
<keyword evidence="5" id="KW-0472">Membrane</keyword>
<evidence type="ECO:0000259" key="7">
    <source>
        <dbReference type="SMART" id="SM00082"/>
    </source>
</evidence>
<keyword evidence="3" id="KW-0677">Repeat</keyword>
<comment type="caution">
    <text evidence="8">The sequence shown here is derived from an EMBL/GenBank/DDBJ whole genome shotgun (WGS) entry which is preliminary data.</text>
</comment>
<dbReference type="SMART" id="SM00365">
    <property type="entry name" value="LRR_SD22"/>
    <property type="match status" value="3"/>
</dbReference>
<dbReference type="PROSITE" id="PS51450">
    <property type="entry name" value="LRR"/>
    <property type="match status" value="4"/>
</dbReference>
<dbReference type="Pfam" id="PF00560">
    <property type="entry name" value="LRR_1"/>
    <property type="match status" value="1"/>
</dbReference>
<dbReference type="InterPro" id="IPR000483">
    <property type="entry name" value="Cys-rich_flank_reg_C"/>
</dbReference>
<feature type="region of interest" description="Disordered" evidence="4">
    <location>
        <begin position="425"/>
        <end position="450"/>
    </location>
</feature>
<keyword evidence="9" id="KW-1185">Reference proteome</keyword>
<feature type="region of interest" description="Disordered" evidence="4">
    <location>
        <begin position="568"/>
        <end position="605"/>
    </location>
</feature>
<evidence type="ECO:0000256" key="5">
    <source>
        <dbReference type="SAM" id="Phobius"/>
    </source>
</evidence>
<dbReference type="GO" id="GO:0005886">
    <property type="term" value="C:plasma membrane"/>
    <property type="evidence" value="ECO:0007669"/>
    <property type="project" value="TreeGrafter"/>
</dbReference>
<dbReference type="SUPFAM" id="SSF52058">
    <property type="entry name" value="L domain-like"/>
    <property type="match status" value="1"/>
</dbReference>
<dbReference type="Pfam" id="PF13855">
    <property type="entry name" value="LRR_8"/>
    <property type="match status" value="2"/>
</dbReference>
<feature type="transmembrane region" description="Helical" evidence="5">
    <location>
        <begin position="510"/>
        <end position="536"/>
    </location>
</feature>
<name>A0AAV7KQ17_PLEWA</name>